<dbReference type="EMBL" id="QRHO01000052">
    <property type="protein sequence ID" value="RHF79358.1"/>
    <property type="molecule type" value="Genomic_DNA"/>
</dbReference>
<gene>
    <name evidence="2" type="ORF">DW656_17035</name>
</gene>
<feature type="transmembrane region" description="Helical" evidence="1">
    <location>
        <begin position="113"/>
        <end position="130"/>
    </location>
</feature>
<evidence type="ECO:0000313" key="2">
    <source>
        <dbReference type="EMBL" id="RHF79358.1"/>
    </source>
</evidence>
<protein>
    <submittedName>
        <fullName evidence="2">Uncharacterized protein</fullName>
    </submittedName>
</protein>
<dbReference type="RefSeq" id="WP_118199816.1">
    <property type="nucleotide sequence ID" value="NZ_QRHO01000052.1"/>
</dbReference>
<organism evidence="2 3">
    <name type="scientific">Coprococcus comes</name>
    <dbReference type="NCBI Taxonomy" id="410072"/>
    <lineage>
        <taxon>Bacteria</taxon>
        <taxon>Bacillati</taxon>
        <taxon>Bacillota</taxon>
        <taxon>Clostridia</taxon>
        <taxon>Lachnospirales</taxon>
        <taxon>Lachnospiraceae</taxon>
        <taxon>Coprococcus</taxon>
    </lineage>
</organism>
<dbReference type="Pfam" id="PF18936">
    <property type="entry name" value="DUF5684"/>
    <property type="match status" value="1"/>
</dbReference>
<comment type="caution">
    <text evidence="2">The sequence shown here is derived from an EMBL/GenBank/DDBJ whole genome shotgun (WGS) entry which is preliminary data.</text>
</comment>
<evidence type="ECO:0000313" key="3">
    <source>
        <dbReference type="Proteomes" id="UP000284579"/>
    </source>
</evidence>
<proteinExistence type="predicted"/>
<evidence type="ECO:0000256" key="1">
    <source>
        <dbReference type="SAM" id="Phobius"/>
    </source>
</evidence>
<keyword evidence="1" id="KW-0812">Transmembrane</keyword>
<sequence>MDIYSTLLGASFITLIVLFGIAIVTLVGKWKVYAKLGMPGWYSLIPVFSDYKLCERVRGGEENKTFLMAYLIVLICSWVLCWAPAVNWILIIAQFVMNIIVLNDLARTFGKESAYTIGLVLLGIVFWPMLGFGESEPVDTEDDSDTSYEVL</sequence>
<accession>A0A414QF64</accession>
<name>A0A414QF64_9FIRM</name>
<dbReference type="Proteomes" id="UP000284579">
    <property type="component" value="Unassembled WGS sequence"/>
</dbReference>
<dbReference type="InterPro" id="IPR043739">
    <property type="entry name" value="DUF5684"/>
</dbReference>
<feature type="transmembrane region" description="Helical" evidence="1">
    <location>
        <begin position="6"/>
        <end position="28"/>
    </location>
</feature>
<feature type="transmembrane region" description="Helical" evidence="1">
    <location>
        <begin position="65"/>
        <end position="82"/>
    </location>
</feature>
<keyword evidence="1" id="KW-1133">Transmembrane helix</keyword>
<reference evidence="2 3" key="1">
    <citation type="submission" date="2018-08" db="EMBL/GenBank/DDBJ databases">
        <title>A genome reference for cultivated species of the human gut microbiota.</title>
        <authorList>
            <person name="Zou Y."/>
            <person name="Xue W."/>
            <person name="Luo G."/>
        </authorList>
    </citation>
    <scope>NUCLEOTIDE SEQUENCE [LARGE SCALE GENOMIC DNA]</scope>
    <source>
        <strain evidence="2 3">AM23-3</strain>
    </source>
</reference>
<keyword evidence="1" id="KW-0472">Membrane</keyword>
<dbReference type="AlphaFoldDB" id="A0A414QF64"/>